<dbReference type="Proteomes" id="UP000830583">
    <property type="component" value="Chromosome"/>
</dbReference>
<gene>
    <name evidence="2" type="ORF">M0M57_10055</name>
</gene>
<sequence>MRLKLYSLVITLSSILSYGQFFSSPPSIDGTIDSGYGIGTNGWAMGWDDTYLYLRKSTTGNEPVVIYLDVNPIVPVSGGNNSNGNLAGITHWGITPILPFRADFNIYWEDSYLQYQTANGSGGWNTAVAVGVSERTNAGGNKECRIPWSALTGSGRPSALNWLGYCNSRPGSGTAFIYHQVPDAALNPSGTVASPRFHGYYSIVNTTNSGTTNPFGANQISFETRAAYTFSASQPATVWDMTINAPSGTEDLLIERNVEIGNRLDIASPFSRFRATGGNRTITMSGSNGSIRNSGGTMFGEFSGNTMSLVVSGAVELFSSGNFIDFRNFTINNSAILIANTVQMSSNSGTGSFTVNGTLRTTRSNGLFGTNDFTIRSNNLNLTLGANSIIDYNALGNQNITTHSYANLVLSGSGLKTLANDTTITKDLTVSSGCQLTVNSGQNLTVVEDLIANDNVTIENNANLIQEGTINTNSGAISVKRNSASIMRLDYTLWSSPVANQNLLDFSPNTFTNRFYVYNPSTNQYNTIAPSTNDFEVGTGYLIRMPDDHPATPTVWNGEFNGVPNNGDVTVTVANDTYNAVGNPYPSTIDAEDFINTNSLTEAIYFWRKTNNATTSSYATFTLAGETGPEASEGDPLGLVPNGVIQVGQGFIVKSTSTSINFDNTMRIADNNNQFLRNSSEIENNRIRLTVTGANGFYSQVLVNYRSEATNDFDATLDGRYLNDSPNAFFTILNQEPFVIQARALPFENTDVVSLGFKTTTAGTFSIVLNQKDGVFTDNSEIFIKDNALGIWHNITTAPYEFVSEAGTFSERFELVYQEALSVDEALVNANSFIVLKENNGLTVRSAQEEIATVNVFDLSGRLIASSQNNSSTNVVIPLGTTQTQVLLLQVITQKGINLTKKVIY</sequence>
<dbReference type="SUPFAM" id="SSF49344">
    <property type="entry name" value="CBD9-like"/>
    <property type="match status" value="1"/>
</dbReference>
<dbReference type="NCBIfam" id="NF033708">
    <property type="entry name" value="T9SS_Cterm_ChiA"/>
    <property type="match status" value="1"/>
</dbReference>
<evidence type="ECO:0000313" key="3">
    <source>
        <dbReference type="Proteomes" id="UP000830583"/>
    </source>
</evidence>
<name>A0ABY4KB00_9FLAO</name>
<accession>A0ABY4KB00</accession>
<keyword evidence="1" id="KW-0732">Signal</keyword>
<reference evidence="2" key="1">
    <citation type="submission" date="2022-04" db="EMBL/GenBank/DDBJ databases">
        <title>Consumption of N2O by Flavobacterium azooxidireducens sp. nov. isolated from Decomposing Leaf Litter of Phragmites australis (Cav.).</title>
        <authorList>
            <person name="Behrendt U."/>
            <person name="Spanner T."/>
            <person name="Augustin J."/>
            <person name="Horn M.A."/>
            <person name="Kolb S."/>
            <person name="Ulrich A."/>
        </authorList>
    </citation>
    <scope>NUCLEOTIDE SEQUENCE</scope>
    <source>
        <strain evidence="2">IGB 4-14</strain>
    </source>
</reference>
<evidence type="ECO:0000256" key="1">
    <source>
        <dbReference type="SAM" id="SignalP"/>
    </source>
</evidence>
<proteinExistence type="predicted"/>
<keyword evidence="3" id="KW-1185">Reference proteome</keyword>
<evidence type="ECO:0000313" key="2">
    <source>
        <dbReference type="EMBL" id="UPQ77975.1"/>
    </source>
</evidence>
<dbReference type="EMBL" id="CP096205">
    <property type="protein sequence ID" value="UPQ77975.1"/>
    <property type="molecule type" value="Genomic_DNA"/>
</dbReference>
<feature type="signal peptide" evidence="1">
    <location>
        <begin position="1"/>
        <end position="23"/>
    </location>
</feature>
<protein>
    <submittedName>
        <fullName evidence="2">T9SS sorting signal type C domain-containing protein</fullName>
    </submittedName>
</protein>
<dbReference type="RefSeq" id="WP_248432907.1">
    <property type="nucleotide sequence ID" value="NZ_CP096205.1"/>
</dbReference>
<feature type="chain" id="PRO_5047233252" evidence="1">
    <location>
        <begin position="24"/>
        <end position="905"/>
    </location>
</feature>
<organism evidence="2 3">
    <name type="scientific">Flavobacterium azooxidireducens</name>
    <dbReference type="NCBI Taxonomy" id="1871076"/>
    <lineage>
        <taxon>Bacteria</taxon>
        <taxon>Pseudomonadati</taxon>
        <taxon>Bacteroidota</taxon>
        <taxon>Flavobacteriia</taxon>
        <taxon>Flavobacteriales</taxon>
        <taxon>Flavobacteriaceae</taxon>
        <taxon>Flavobacterium</taxon>
    </lineage>
</organism>